<dbReference type="HAMAP" id="MF_00444">
    <property type="entry name" value="ClpP"/>
    <property type="match status" value="1"/>
</dbReference>
<evidence type="ECO:0000256" key="4">
    <source>
        <dbReference type="ARBA" id="ARBA00022825"/>
    </source>
</evidence>
<evidence type="ECO:0000256" key="7">
    <source>
        <dbReference type="RuleBase" id="RU003567"/>
    </source>
</evidence>
<proteinExistence type="inferred from homology"/>
<dbReference type="PROSITE" id="PS00382">
    <property type="entry name" value="CLP_PROTEASE_HIS"/>
    <property type="match status" value="1"/>
</dbReference>
<reference evidence="8 9" key="1">
    <citation type="journal article" date="2022" name="Nat. Ecol. Evol.">
        <title>A masculinizing supergene underlies an exaggerated male reproductive morph in a spider.</title>
        <authorList>
            <person name="Hendrickx F."/>
            <person name="De Corte Z."/>
            <person name="Sonet G."/>
            <person name="Van Belleghem S.M."/>
            <person name="Kostlbacher S."/>
            <person name="Vangestel C."/>
        </authorList>
    </citation>
    <scope>NUCLEOTIDE SEQUENCE [LARGE SCALE GENOMIC DNA]</scope>
    <source>
        <strain evidence="8">W744_W776</strain>
    </source>
</reference>
<evidence type="ECO:0000256" key="6">
    <source>
        <dbReference type="PROSITE-ProRule" id="PRU10086"/>
    </source>
</evidence>
<evidence type="ECO:0000256" key="3">
    <source>
        <dbReference type="ARBA" id="ARBA00022801"/>
    </source>
</evidence>
<protein>
    <recommendedName>
        <fullName evidence="7">ATP-dependent Clp protease proteolytic subunit</fullName>
    </recommendedName>
</protein>
<dbReference type="GO" id="GO:0004252">
    <property type="term" value="F:serine-type endopeptidase activity"/>
    <property type="evidence" value="ECO:0007669"/>
    <property type="project" value="UniProtKB-EC"/>
</dbReference>
<keyword evidence="2" id="KW-0645">Protease</keyword>
<dbReference type="InterPro" id="IPR001907">
    <property type="entry name" value="ClpP"/>
</dbReference>
<dbReference type="Gene3D" id="3.90.226.10">
    <property type="entry name" value="2-enoyl-CoA Hydratase, Chain A, domain 1"/>
    <property type="match status" value="1"/>
</dbReference>
<dbReference type="GO" id="GO:0009368">
    <property type="term" value="C:endopeptidase Clp complex"/>
    <property type="evidence" value="ECO:0007669"/>
    <property type="project" value="TreeGrafter"/>
</dbReference>
<comment type="similarity">
    <text evidence="1 7">Belongs to the peptidase S14 family.</text>
</comment>
<dbReference type="SUPFAM" id="SSF52096">
    <property type="entry name" value="ClpP/crotonase"/>
    <property type="match status" value="1"/>
</dbReference>
<dbReference type="GO" id="GO:0006515">
    <property type="term" value="P:protein quality control for misfolded or incompletely synthesized proteins"/>
    <property type="evidence" value="ECO:0007669"/>
    <property type="project" value="TreeGrafter"/>
</dbReference>
<evidence type="ECO:0000256" key="1">
    <source>
        <dbReference type="ARBA" id="ARBA00007039"/>
    </source>
</evidence>
<keyword evidence="4" id="KW-0720">Serine protease</keyword>
<sequence>MFLPDAKNETEKNEVFMSLVSQRQEANQKFPLGSLDDKIDEVLLKSRRIFFCDAVDSSTARNAIRKLWYLELMNPGKPILFIINSPGGSVDAGFAVWDQVKMITSPVTTLVTGIAASMGSVLSLCAAPGKRFATPHSRFMIHQPSIHSVIRGQATDLEIQAREILKTRKGIVDIYVEATRKQAEEIDKALDRDMWMSADEALEFGLLDKVVSSYQDLEA</sequence>
<evidence type="ECO:0000256" key="5">
    <source>
        <dbReference type="ARBA" id="ARBA00034021"/>
    </source>
</evidence>
<evidence type="ECO:0000313" key="9">
    <source>
        <dbReference type="Proteomes" id="UP000827092"/>
    </source>
</evidence>
<dbReference type="CDD" id="cd07017">
    <property type="entry name" value="S14_ClpP_2"/>
    <property type="match status" value="1"/>
</dbReference>
<dbReference type="InterPro" id="IPR023562">
    <property type="entry name" value="ClpP/TepA"/>
</dbReference>
<dbReference type="GO" id="GO:0051117">
    <property type="term" value="F:ATPase binding"/>
    <property type="evidence" value="ECO:0007669"/>
    <property type="project" value="TreeGrafter"/>
</dbReference>
<dbReference type="EMBL" id="JAFNEN010001593">
    <property type="protein sequence ID" value="KAG8173627.1"/>
    <property type="molecule type" value="Genomic_DNA"/>
</dbReference>
<accession>A0AAV6TPW5</accession>
<dbReference type="NCBIfam" id="NF009205">
    <property type="entry name" value="PRK12553.1"/>
    <property type="match status" value="1"/>
</dbReference>
<dbReference type="AlphaFoldDB" id="A0AAV6TPW5"/>
<keyword evidence="9" id="KW-1185">Reference proteome</keyword>
<gene>
    <name evidence="8" type="ORF">JTE90_020981</name>
</gene>
<dbReference type="InterPro" id="IPR033135">
    <property type="entry name" value="ClpP_His_AS"/>
</dbReference>
<name>A0AAV6TPW5_9ARAC</name>
<evidence type="ECO:0000256" key="2">
    <source>
        <dbReference type="ARBA" id="ARBA00022670"/>
    </source>
</evidence>
<dbReference type="GO" id="GO:0004176">
    <property type="term" value="F:ATP-dependent peptidase activity"/>
    <property type="evidence" value="ECO:0007669"/>
    <property type="project" value="InterPro"/>
</dbReference>
<dbReference type="Pfam" id="PF00574">
    <property type="entry name" value="CLP_protease"/>
    <property type="match status" value="1"/>
</dbReference>
<dbReference type="PRINTS" id="PR00127">
    <property type="entry name" value="CLPPROTEASEP"/>
</dbReference>
<feature type="active site" evidence="6">
    <location>
        <position position="142"/>
    </location>
</feature>
<comment type="catalytic activity">
    <reaction evidence="5 6">
        <text>Hydrolysis of proteins to small peptides in the presence of ATP and magnesium. alpha-casein is the usual test substrate. In the absence of ATP, only oligopeptides shorter than five residues are hydrolyzed (such as succinyl-Leu-Tyr-|-NHMec, and Leu-Tyr-Leu-|-Tyr-Trp, in which cleavage of the -Tyr-|-Leu- and -Tyr-|-Trp bonds also occurs).</text>
        <dbReference type="EC" id="3.4.21.92"/>
    </reaction>
</comment>
<comment type="caution">
    <text evidence="8">The sequence shown here is derived from an EMBL/GenBank/DDBJ whole genome shotgun (WGS) entry which is preliminary data.</text>
</comment>
<keyword evidence="3" id="KW-0378">Hydrolase</keyword>
<dbReference type="PANTHER" id="PTHR10381">
    <property type="entry name" value="ATP-DEPENDENT CLP PROTEASE PROTEOLYTIC SUBUNIT"/>
    <property type="match status" value="1"/>
</dbReference>
<organism evidence="8 9">
    <name type="scientific">Oedothorax gibbosus</name>
    <dbReference type="NCBI Taxonomy" id="931172"/>
    <lineage>
        <taxon>Eukaryota</taxon>
        <taxon>Metazoa</taxon>
        <taxon>Ecdysozoa</taxon>
        <taxon>Arthropoda</taxon>
        <taxon>Chelicerata</taxon>
        <taxon>Arachnida</taxon>
        <taxon>Araneae</taxon>
        <taxon>Araneomorphae</taxon>
        <taxon>Entelegynae</taxon>
        <taxon>Araneoidea</taxon>
        <taxon>Linyphiidae</taxon>
        <taxon>Erigoninae</taxon>
        <taxon>Oedothorax</taxon>
    </lineage>
</organism>
<dbReference type="Proteomes" id="UP000827092">
    <property type="component" value="Unassembled WGS sequence"/>
</dbReference>
<dbReference type="InterPro" id="IPR029045">
    <property type="entry name" value="ClpP/crotonase-like_dom_sf"/>
</dbReference>
<dbReference type="PANTHER" id="PTHR10381:SF11">
    <property type="entry name" value="ATP-DEPENDENT CLP PROTEASE PROTEOLYTIC SUBUNIT, MITOCHONDRIAL"/>
    <property type="match status" value="1"/>
</dbReference>
<evidence type="ECO:0000313" key="8">
    <source>
        <dbReference type="EMBL" id="KAG8173627.1"/>
    </source>
</evidence>